<feature type="repeat" description="Solcar" evidence="14">
    <location>
        <begin position="139"/>
        <end position="294"/>
    </location>
</feature>
<evidence type="ECO:0000256" key="9">
    <source>
        <dbReference type="ARBA" id="ARBA00022989"/>
    </source>
</evidence>
<dbReference type="InterPro" id="IPR018108">
    <property type="entry name" value="MCP_transmembrane"/>
</dbReference>
<evidence type="ECO:0000256" key="4">
    <source>
        <dbReference type="ARBA" id="ARBA00022448"/>
    </source>
</evidence>
<evidence type="ECO:0000256" key="1">
    <source>
        <dbReference type="ARBA" id="ARBA00004448"/>
    </source>
</evidence>
<keyword evidence="5" id="KW-0050">Antiport</keyword>
<comment type="subunit">
    <text evidence="3 16">Monomer.</text>
</comment>
<feature type="compositionally biased region" description="Low complexity" evidence="17">
    <location>
        <begin position="206"/>
        <end position="229"/>
    </location>
</feature>
<keyword evidence="6 14" id="KW-0812">Transmembrane</keyword>
<evidence type="ECO:0000256" key="17">
    <source>
        <dbReference type="SAM" id="MobiDB-lite"/>
    </source>
</evidence>
<name>A0A9W6BV43_9CHLO</name>
<organism evidence="18 19">
    <name type="scientific">Pleodorina starrii</name>
    <dbReference type="NCBI Taxonomy" id="330485"/>
    <lineage>
        <taxon>Eukaryota</taxon>
        <taxon>Viridiplantae</taxon>
        <taxon>Chlorophyta</taxon>
        <taxon>core chlorophytes</taxon>
        <taxon>Chlorophyceae</taxon>
        <taxon>CS clade</taxon>
        <taxon>Chlamydomonadales</taxon>
        <taxon>Volvocaceae</taxon>
        <taxon>Pleodorina</taxon>
    </lineage>
</organism>
<feature type="repeat" description="Solcar" evidence="14">
    <location>
        <begin position="38"/>
        <end position="130"/>
    </location>
</feature>
<keyword evidence="11 14" id="KW-0472">Membrane</keyword>
<reference evidence="18 19" key="1">
    <citation type="journal article" date="2023" name="Commun. Biol.">
        <title>Reorganization of the ancestral sex-determining regions during the evolution of trioecy in Pleodorina starrii.</title>
        <authorList>
            <person name="Takahashi K."/>
            <person name="Suzuki S."/>
            <person name="Kawai-Toyooka H."/>
            <person name="Yamamoto K."/>
            <person name="Hamaji T."/>
            <person name="Ootsuki R."/>
            <person name="Yamaguchi H."/>
            <person name="Kawachi M."/>
            <person name="Higashiyama T."/>
            <person name="Nozaki H."/>
        </authorList>
    </citation>
    <scope>NUCLEOTIDE SEQUENCE [LARGE SCALE GENOMIC DNA]</scope>
    <source>
        <strain evidence="18 19">NIES-4479</strain>
    </source>
</reference>
<comment type="caution">
    <text evidence="18">The sequence shown here is derived from an EMBL/GenBank/DDBJ whole genome shotgun (WGS) entry which is preliminary data.</text>
</comment>
<comment type="function">
    <text evidence="13">ADP:ATP antiporter that mediates import of ADP into the mitochondrial matrix for ATP synthesis, and export of ATP out to fuel the cell. Cycles between the cytoplasmic-open state (c-state) and the matrix-open state (m-state): operates by the alternating access mechanism with a single substrate-binding site intermittently exposed to either the cytosolic (c-state) or matrix (m-state) side of the inner mitochondrial membrane.</text>
</comment>
<feature type="repeat" description="Solcar" evidence="14">
    <location>
        <begin position="306"/>
        <end position="396"/>
    </location>
</feature>
<comment type="similarity">
    <text evidence="2 15">Belongs to the mitochondrial carrier (TC 2.A.29) family.</text>
</comment>
<keyword evidence="7" id="KW-0677">Repeat</keyword>
<keyword evidence="10" id="KW-0496">Mitochondrion</keyword>
<evidence type="ECO:0000256" key="15">
    <source>
        <dbReference type="RuleBase" id="RU000488"/>
    </source>
</evidence>
<dbReference type="Pfam" id="PF00153">
    <property type="entry name" value="Mito_carr"/>
    <property type="match status" value="3"/>
</dbReference>
<keyword evidence="19" id="KW-1185">Reference proteome</keyword>
<protein>
    <recommendedName>
        <fullName evidence="16">ADP/ATP translocase</fullName>
    </recommendedName>
    <alternativeName>
        <fullName evidence="16">ADP,ATP carrier protein</fullName>
    </alternativeName>
</protein>
<evidence type="ECO:0000256" key="12">
    <source>
        <dbReference type="ARBA" id="ARBA00024143"/>
    </source>
</evidence>
<feature type="region of interest" description="Disordered" evidence="17">
    <location>
        <begin position="206"/>
        <end position="242"/>
    </location>
</feature>
<evidence type="ECO:0000256" key="3">
    <source>
        <dbReference type="ARBA" id="ARBA00011245"/>
    </source>
</evidence>
<dbReference type="Proteomes" id="UP001165080">
    <property type="component" value="Unassembled WGS sequence"/>
</dbReference>
<dbReference type="PANTHER" id="PTHR45635">
    <property type="entry name" value="ADP,ATP CARRIER PROTEIN 1-RELATED-RELATED"/>
    <property type="match status" value="1"/>
</dbReference>
<dbReference type="PRINTS" id="PR00926">
    <property type="entry name" value="MITOCARRIER"/>
</dbReference>
<gene>
    <name evidence="18" type="primary">PLEST005301</name>
    <name evidence="18" type="ORF">PLESTB_001370600</name>
</gene>
<dbReference type="InterPro" id="IPR002113">
    <property type="entry name" value="ADT_euk_type"/>
</dbReference>
<dbReference type="GO" id="GO:0140021">
    <property type="term" value="P:mitochondrial ADP transmembrane transport"/>
    <property type="evidence" value="ECO:0007669"/>
    <property type="project" value="InterPro"/>
</dbReference>
<dbReference type="GO" id="GO:1990544">
    <property type="term" value="P:mitochondrial ATP transmembrane transport"/>
    <property type="evidence" value="ECO:0007669"/>
    <property type="project" value="InterPro"/>
</dbReference>
<proteinExistence type="inferred from homology"/>
<evidence type="ECO:0000256" key="6">
    <source>
        <dbReference type="ARBA" id="ARBA00022692"/>
    </source>
</evidence>
<keyword evidence="9" id="KW-1133">Transmembrane helix</keyword>
<evidence type="ECO:0000256" key="5">
    <source>
        <dbReference type="ARBA" id="ARBA00022449"/>
    </source>
</evidence>
<dbReference type="AlphaFoldDB" id="A0A9W6BV43"/>
<evidence type="ECO:0000256" key="2">
    <source>
        <dbReference type="ARBA" id="ARBA00006375"/>
    </source>
</evidence>
<dbReference type="GO" id="GO:0005743">
    <property type="term" value="C:mitochondrial inner membrane"/>
    <property type="evidence" value="ECO:0007669"/>
    <property type="project" value="UniProtKB-SubCell"/>
</dbReference>
<evidence type="ECO:0000313" key="18">
    <source>
        <dbReference type="EMBL" id="GLC58525.1"/>
    </source>
</evidence>
<evidence type="ECO:0000256" key="8">
    <source>
        <dbReference type="ARBA" id="ARBA00022792"/>
    </source>
</evidence>
<evidence type="ECO:0000256" key="14">
    <source>
        <dbReference type="PROSITE-ProRule" id="PRU00282"/>
    </source>
</evidence>
<evidence type="ECO:0000256" key="13">
    <source>
        <dbReference type="ARBA" id="ARBA00045250"/>
    </source>
</evidence>
<dbReference type="PANTHER" id="PTHR45635:SF14">
    <property type="entry name" value="ADP_ATP TRANSLOCASE"/>
    <property type="match status" value="1"/>
</dbReference>
<dbReference type="PROSITE" id="PS50920">
    <property type="entry name" value="SOLCAR"/>
    <property type="match status" value="3"/>
</dbReference>
<feature type="compositionally biased region" description="Gly residues" evidence="17">
    <location>
        <begin position="230"/>
        <end position="242"/>
    </location>
</feature>
<evidence type="ECO:0000256" key="10">
    <source>
        <dbReference type="ARBA" id="ARBA00023128"/>
    </source>
</evidence>
<dbReference type="InterPro" id="IPR002067">
    <property type="entry name" value="MCP"/>
</dbReference>
<dbReference type="Gene3D" id="1.50.40.10">
    <property type="entry name" value="Mitochondrial carrier domain"/>
    <property type="match status" value="1"/>
</dbReference>
<accession>A0A9W6BV43</accession>
<comment type="catalytic activity">
    <reaction evidence="12">
        <text>ADP(in) + ATP(out) = ADP(out) + ATP(in)</text>
        <dbReference type="Rhea" id="RHEA:34999"/>
        <dbReference type="ChEBI" id="CHEBI:30616"/>
        <dbReference type="ChEBI" id="CHEBI:456216"/>
    </reaction>
    <physiologicalReaction direction="left-to-right" evidence="12">
        <dbReference type="Rhea" id="RHEA:35000"/>
    </physiologicalReaction>
</comment>
<keyword evidence="4 15" id="KW-0813">Transport</keyword>
<comment type="subcellular location">
    <subcellularLocation>
        <location evidence="16">Membrane</location>
        <topology evidence="16">Multi-pass membrane protein</topology>
    </subcellularLocation>
    <subcellularLocation>
        <location evidence="1">Mitochondrion inner membrane</location>
        <topology evidence="1">Multi-pass membrane protein</topology>
    </subcellularLocation>
</comment>
<sequence>MVASVDGATAALQASGRPPGKPLVFKEHWTAALSDQLRLFTVQLVCTGGSSAIAKTVVAPLERIKILRQVQHMASVDSAARYSGIGDALRRLPAREGGVMSLWRGNGANVVRLVPDVAFRFVVHDQFRVMFAPMDGSPPGVAEKLAAGAATGILKTLLFYPLDVCRTRITADQSGVAAAAAPAPAAQTAAAAAASSAATIPSLPAAATPGAGSTAPGLPGPPATAAAAGAGPGSSGGGGGGGGGRTYPNIRACALATLRTEGVRGLYRGVLLSMGGVAPYLAISFTMYDELRRRLPSDRESTSAIWYPILKMGCGAAAAVSAQTVVYPLDTVRRCMQMNGAAGQAVRYTSASDCLVQLLRSHGGLRALYRGCLTNCLKTSLGAPVHFIMYDAIKSAVQAMDPTTGVASPL</sequence>
<evidence type="ECO:0000256" key="7">
    <source>
        <dbReference type="ARBA" id="ARBA00022737"/>
    </source>
</evidence>
<evidence type="ECO:0000256" key="16">
    <source>
        <dbReference type="RuleBase" id="RU368008"/>
    </source>
</evidence>
<evidence type="ECO:0000313" key="19">
    <source>
        <dbReference type="Proteomes" id="UP001165080"/>
    </source>
</evidence>
<keyword evidence="8" id="KW-0999">Mitochondrion inner membrane</keyword>
<dbReference type="InterPro" id="IPR023395">
    <property type="entry name" value="MCP_dom_sf"/>
</dbReference>
<dbReference type="GO" id="GO:0005471">
    <property type="term" value="F:ATP:ADP antiporter activity"/>
    <property type="evidence" value="ECO:0007669"/>
    <property type="project" value="UniProtKB-UniRule"/>
</dbReference>
<dbReference type="EMBL" id="BRXU01000023">
    <property type="protein sequence ID" value="GLC58525.1"/>
    <property type="molecule type" value="Genomic_DNA"/>
</dbReference>
<evidence type="ECO:0000256" key="11">
    <source>
        <dbReference type="ARBA" id="ARBA00023136"/>
    </source>
</evidence>
<comment type="function">
    <text evidence="16">Catalyzes the exchange of ADP and ATP across the membrane.</text>
</comment>
<dbReference type="OrthoDB" id="270584at2759"/>
<dbReference type="SUPFAM" id="SSF103506">
    <property type="entry name" value="Mitochondrial carrier"/>
    <property type="match status" value="1"/>
</dbReference>